<evidence type="ECO:0000256" key="6">
    <source>
        <dbReference type="SAM" id="Phobius"/>
    </source>
</evidence>
<dbReference type="GO" id="GO:0016020">
    <property type="term" value="C:membrane"/>
    <property type="evidence" value="ECO:0007669"/>
    <property type="project" value="UniProtKB-SubCell"/>
</dbReference>
<evidence type="ECO:0000256" key="3">
    <source>
        <dbReference type="ARBA" id="ARBA00022692"/>
    </source>
</evidence>
<proteinExistence type="inferred from homology"/>
<evidence type="ECO:0000313" key="9">
    <source>
        <dbReference type="EMBL" id="KAF6159627.1"/>
    </source>
</evidence>
<dbReference type="InterPro" id="IPR006694">
    <property type="entry name" value="Fatty_acid_hydroxylase"/>
</dbReference>
<feature type="transmembrane region" description="Helical" evidence="6">
    <location>
        <begin position="6"/>
        <end position="28"/>
    </location>
</feature>
<dbReference type="AlphaFoldDB" id="A0A7J7MXS0"/>
<dbReference type="InterPro" id="IPR021940">
    <property type="entry name" value="CER1-like_C"/>
</dbReference>
<evidence type="ECO:0000256" key="4">
    <source>
        <dbReference type="ARBA" id="ARBA00022989"/>
    </source>
</evidence>
<keyword evidence="5 6" id="KW-0472">Membrane</keyword>
<evidence type="ECO:0000259" key="8">
    <source>
        <dbReference type="Pfam" id="PF12076"/>
    </source>
</evidence>
<protein>
    <submittedName>
        <fullName evidence="9">Uncharacterized protein</fullName>
    </submittedName>
</protein>
<sequence>MYYTLFSIPVFATILSGTGSMGALFGYITYIDLMNNMGHCNFELVPKRLFQIFPVLKYLMYTPSYHSLHHTQFRTNYSLFMPLYDYMYGTMDSSTDKVHETSLKRKEETPNIVHLTHPTTLESIYHLRLGFAWLAARPYTSKWYLWALLPVTWWFMLVAWICGQTFVVERNMFNQLKLQTWAIPRYSFQGEELNRSGKLYIQKHPKLKVRVVDGSSLAVAVILNSIPKGTKQVLLRGNLSKVAYAIVQALCEQGVEVATVCRHEHEKLKLRFGSKFPNNLIISRSFSTQVWLVGDGLRKDEQRKAVKGTIFIPFSQFPPTIVRKDCIYYTTPAMMTPKAFQNMHSCENLLPRKVMSAWRVAGIVHALEEWNSHECGEIMLDTEKIWLASLRHGFQPVVVPAHN</sequence>
<dbReference type="GO" id="GO:0008610">
    <property type="term" value="P:lipid biosynthetic process"/>
    <property type="evidence" value="ECO:0007669"/>
    <property type="project" value="InterPro"/>
</dbReference>
<evidence type="ECO:0000259" key="7">
    <source>
        <dbReference type="Pfam" id="PF04116"/>
    </source>
</evidence>
<reference evidence="9 10" key="1">
    <citation type="journal article" date="2020" name="IScience">
        <title>Genome Sequencing of the Endangered Kingdonia uniflora (Circaeasteraceae, Ranunculales) Reveals Potential Mechanisms of Evolutionary Specialization.</title>
        <authorList>
            <person name="Sun Y."/>
            <person name="Deng T."/>
            <person name="Zhang A."/>
            <person name="Moore M.J."/>
            <person name="Landis J.B."/>
            <person name="Lin N."/>
            <person name="Zhang H."/>
            <person name="Zhang X."/>
            <person name="Huang J."/>
            <person name="Zhang X."/>
            <person name="Sun H."/>
            <person name="Wang H."/>
        </authorList>
    </citation>
    <scope>NUCLEOTIDE SEQUENCE [LARGE SCALE GENOMIC DNA]</scope>
    <source>
        <strain evidence="9">TB1705</strain>
        <tissue evidence="9">Leaf</tissue>
    </source>
</reference>
<organism evidence="9 10">
    <name type="scientific">Kingdonia uniflora</name>
    <dbReference type="NCBI Taxonomy" id="39325"/>
    <lineage>
        <taxon>Eukaryota</taxon>
        <taxon>Viridiplantae</taxon>
        <taxon>Streptophyta</taxon>
        <taxon>Embryophyta</taxon>
        <taxon>Tracheophyta</taxon>
        <taxon>Spermatophyta</taxon>
        <taxon>Magnoliopsida</taxon>
        <taxon>Ranunculales</taxon>
        <taxon>Circaeasteraceae</taxon>
        <taxon>Kingdonia</taxon>
    </lineage>
</organism>
<dbReference type="EMBL" id="JACGCM010001189">
    <property type="protein sequence ID" value="KAF6159627.1"/>
    <property type="molecule type" value="Genomic_DNA"/>
</dbReference>
<keyword evidence="10" id="KW-1185">Reference proteome</keyword>
<comment type="subcellular location">
    <subcellularLocation>
        <location evidence="1">Membrane</location>
        <topology evidence="1">Multi-pass membrane protein</topology>
    </subcellularLocation>
</comment>
<dbReference type="Pfam" id="PF04116">
    <property type="entry name" value="FA_hydroxylase"/>
    <property type="match status" value="1"/>
</dbReference>
<comment type="caution">
    <text evidence="9">The sequence shown here is derived from an EMBL/GenBank/DDBJ whole genome shotgun (WGS) entry which is preliminary data.</text>
</comment>
<dbReference type="PANTHER" id="PTHR11863">
    <property type="entry name" value="STEROL DESATURASE"/>
    <property type="match status" value="1"/>
</dbReference>
<dbReference type="InterPro" id="IPR050307">
    <property type="entry name" value="Sterol_Desaturase_Related"/>
</dbReference>
<dbReference type="Proteomes" id="UP000541444">
    <property type="component" value="Unassembled WGS sequence"/>
</dbReference>
<keyword evidence="4 6" id="KW-1133">Transmembrane helix</keyword>
<gene>
    <name evidence="9" type="ORF">GIB67_034589</name>
</gene>
<evidence type="ECO:0000256" key="5">
    <source>
        <dbReference type="ARBA" id="ARBA00023136"/>
    </source>
</evidence>
<comment type="similarity">
    <text evidence="2">Belongs to the sterol desaturase family.</text>
</comment>
<feature type="domain" description="Fatty acid hydroxylase" evidence="7">
    <location>
        <begin position="8"/>
        <end position="90"/>
    </location>
</feature>
<dbReference type="GO" id="GO:0005506">
    <property type="term" value="F:iron ion binding"/>
    <property type="evidence" value="ECO:0007669"/>
    <property type="project" value="InterPro"/>
</dbReference>
<evidence type="ECO:0000256" key="1">
    <source>
        <dbReference type="ARBA" id="ARBA00004141"/>
    </source>
</evidence>
<evidence type="ECO:0000313" key="10">
    <source>
        <dbReference type="Proteomes" id="UP000541444"/>
    </source>
</evidence>
<accession>A0A7J7MXS0</accession>
<dbReference type="GO" id="GO:0016491">
    <property type="term" value="F:oxidoreductase activity"/>
    <property type="evidence" value="ECO:0007669"/>
    <property type="project" value="InterPro"/>
</dbReference>
<keyword evidence="3 6" id="KW-0812">Transmembrane</keyword>
<name>A0A7J7MXS0_9MAGN</name>
<dbReference type="Pfam" id="PF12076">
    <property type="entry name" value="CER1-like_C"/>
    <property type="match status" value="1"/>
</dbReference>
<feature type="domain" description="Very-long-chain aldehyde decarbonylase CER1-like C-terminal" evidence="8">
    <location>
        <begin position="233"/>
        <end position="396"/>
    </location>
</feature>
<evidence type="ECO:0000256" key="2">
    <source>
        <dbReference type="ARBA" id="ARBA00009324"/>
    </source>
</evidence>
<feature type="transmembrane region" description="Helical" evidence="6">
    <location>
        <begin position="143"/>
        <end position="161"/>
    </location>
</feature>
<dbReference type="OrthoDB" id="408954at2759"/>